<accession>A0A3P8FL28</accession>
<protein>
    <submittedName>
        <fullName evidence="4">Reverse transcriptase domain-containing protein</fullName>
    </submittedName>
</protein>
<dbReference type="Pfam" id="PF00078">
    <property type="entry name" value="RVT_1"/>
    <property type="match status" value="1"/>
</dbReference>
<dbReference type="Proteomes" id="UP000050761">
    <property type="component" value="Unassembled WGS sequence"/>
</dbReference>
<dbReference type="WBParaSite" id="HPBE_0002099001-mRNA-1">
    <property type="protein sequence ID" value="HPBE_0002099001-mRNA-1"/>
    <property type="gene ID" value="HPBE_0002099001"/>
</dbReference>
<dbReference type="OrthoDB" id="425681at2759"/>
<keyword evidence="3" id="KW-1185">Reference proteome</keyword>
<gene>
    <name evidence="2" type="ORF">HPBE_LOCUS20989</name>
</gene>
<dbReference type="PANTHER" id="PTHR47027:SF20">
    <property type="entry name" value="REVERSE TRANSCRIPTASE-LIKE PROTEIN WITH RNA-DIRECTED DNA POLYMERASE DOMAIN"/>
    <property type="match status" value="1"/>
</dbReference>
<dbReference type="InterPro" id="IPR000477">
    <property type="entry name" value="RT_dom"/>
</dbReference>
<accession>A0A183GF39</accession>
<reference evidence="2 3" key="1">
    <citation type="submission" date="2018-11" db="EMBL/GenBank/DDBJ databases">
        <authorList>
            <consortium name="Pathogen Informatics"/>
        </authorList>
    </citation>
    <scope>NUCLEOTIDE SEQUENCE [LARGE SCALE GENOMIC DNA]</scope>
</reference>
<dbReference type="EMBL" id="UZAH01032601">
    <property type="protein sequence ID" value="VDP22803.1"/>
    <property type="molecule type" value="Genomic_DNA"/>
</dbReference>
<evidence type="ECO:0000313" key="3">
    <source>
        <dbReference type="Proteomes" id="UP000050761"/>
    </source>
</evidence>
<feature type="domain" description="Reverse transcriptase" evidence="1">
    <location>
        <begin position="2"/>
        <end position="104"/>
    </location>
</feature>
<evidence type="ECO:0000313" key="4">
    <source>
        <dbReference type="WBParaSite" id="HPBE_0002099001-mRNA-1"/>
    </source>
</evidence>
<evidence type="ECO:0000313" key="2">
    <source>
        <dbReference type="EMBL" id="VDP22803.1"/>
    </source>
</evidence>
<sequence length="236" mass="27746">MKIYERLVDSRLREMVPITQVQWGFMPERSTTDAIFIARQVMEKYREKRKPCYLAFLDLEKAYDKLARAVIWNALRGRGVPERLITVIRDMYEGSKAAIRTPHGVTLKGKLYRTVVRPALLYGSECSALHKAQERQLHAAEMRMLRSACGWTRRDRVRNEDVRAVMKTAPIQLKMREQRLRWCGHVLRRPEDHPTRLALDFEAPGKRPRGAPRKRWRDVIRRDVAEIGAAPDIRRY</sequence>
<name>A0A183GF39_HELPZ</name>
<organism evidence="3 4">
    <name type="scientific">Heligmosomoides polygyrus</name>
    <name type="common">Parasitic roundworm</name>
    <dbReference type="NCBI Taxonomy" id="6339"/>
    <lineage>
        <taxon>Eukaryota</taxon>
        <taxon>Metazoa</taxon>
        <taxon>Ecdysozoa</taxon>
        <taxon>Nematoda</taxon>
        <taxon>Chromadorea</taxon>
        <taxon>Rhabditida</taxon>
        <taxon>Rhabditina</taxon>
        <taxon>Rhabditomorpha</taxon>
        <taxon>Strongyloidea</taxon>
        <taxon>Heligmosomidae</taxon>
        <taxon>Heligmosomoides</taxon>
    </lineage>
</organism>
<dbReference type="PANTHER" id="PTHR47027">
    <property type="entry name" value="REVERSE TRANSCRIPTASE DOMAIN-CONTAINING PROTEIN"/>
    <property type="match status" value="1"/>
</dbReference>
<evidence type="ECO:0000259" key="1">
    <source>
        <dbReference type="Pfam" id="PF00078"/>
    </source>
</evidence>
<reference evidence="4" key="2">
    <citation type="submission" date="2019-09" db="UniProtKB">
        <authorList>
            <consortium name="WormBaseParasite"/>
        </authorList>
    </citation>
    <scope>IDENTIFICATION</scope>
</reference>
<proteinExistence type="predicted"/>
<dbReference type="AlphaFoldDB" id="A0A183GF39"/>